<name>A0A2S3ZY56_ARTGL</name>
<keyword evidence="2" id="KW-0812">Transmembrane</keyword>
<feature type="domain" description="SpaA-like prealbumin fold" evidence="4">
    <location>
        <begin position="527"/>
        <end position="609"/>
    </location>
</feature>
<feature type="signal peptide" evidence="3">
    <location>
        <begin position="1"/>
        <end position="17"/>
    </location>
</feature>
<dbReference type="Pfam" id="PF20674">
    <property type="entry name" value="SpaA_3"/>
    <property type="match status" value="2"/>
</dbReference>
<keyword evidence="3" id="KW-0732">Signal</keyword>
<dbReference type="SUPFAM" id="SSF75011">
    <property type="entry name" value="3-carboxy-cis,cis-mucoante lactonizing enzyme"/>
    <property type="match status" value="1"/>
</dbReference>
<evidence type="ECO:0000256" key="3">
    <source>
        <dbReference type="SAM" id="SignalP"/>
    </source>
</evidence>
<dbReference type="Proteomes" id="UP000237061">
    <property type="component" value="Unassembled WGS sequence"/>
</dbReference>
<feature type="chain" id="PRO_5038489094" description="SpaA-like prealbumin fold domain-containing protein" evidence="3">
    <location>
        <begin position="18"/>
        <end position="885"/>
    </location>
</feature>
<organism evidence="5 6">
    <name type="scientific">Arthrobacter glacialis</name>
    <dbReference type="NCBI Taxonomy" id="1664"/>
    <lineage>
        <taxon>Bacteria</taxon>
        <taxon>Bacillati</taxon>
        <taxon>Actinomycetota</taxon>
        <taxon>Actinomycetes</taxon>
        <taxon>Micrococcales</taxon>
        <taxon>Micrococcaceae</taxon>
        <taxon>Arthrobacter</taxon>
    </lineage>
</organism>
<feature type="region of interest" description="Disordered" evidence="1">
    <location>
        <begin position="47"/>
        <end position="94"/>
    </location>
</feature>
<dbReference type="AlphaFoldDB" id="A0A2S3ZY56"/>
<feature type="domain" description="SpaA-like prealbumin fold" evidence="4">
    <location>
        <begin position="388"/>
        <end position="506"/>
    </location>
</feature>
<evidence type="ECO:0000313" key="6">
    <source>
        <dbReference type="Proteomes" id="UP000237061"/>
    </source>
</evidence>
<evidence type="ECO:0000313" key="5">
    <source>
        <dbReference type="EMBL" id="POH74181.1"/>
    </source>
</evidence>
<protein>
    <recommendedName>
        <fullName evidence="4">SpaA-like prealbumin fold domain-containing protein</fullName>
    </recommendedName>
</protein>
<keyword evidence="2" id="KW-0472">Membrane</keyword>
<gene>
    <name evidence="5" type="ORF">CVS27_06325</name>
</gene>
<keyword evidence="6" id="KW-1185">Reference proteome</keyword>
<comment type="caution">
    <text evidence="5">The sequence shown here is derived from an EMBL/GenBank/DDBJ whole genome shotgun (WGS) entry which is preliminary data.</text>
</comment>
<dbReference type="InterPro" id="IPR048834">
    <property type="entry name" value="SpaA_pre-album"/>
</dbReference>
<evidence type="ECO:0000256" key="2">
    <source>
        <dbReference type="SAM" id="Phobius"/>
    </source>
</evidence>
<accession>A0A2S3ZY56</accession>
<proteinExistence type="predicted"/>
<dbReference type="NCBIfam" id="TIGR01167">
    <property type="entry name" value="LPXTG_anchor"/>
    <property type="match status" value="1"/>
</dbReference>
<reference evidence="5 6" key="1">
    <citation type="submission" date="2018-01" db="EMBL/GenBank/DDBJ databases">
        <title>Arthrobacter sp. nov., from glaciers in China.</title>
        <authorList>
            <person name="Liu Q."/>
            <person name="Xin Y.-H."/>
        </authorList>
    </citation>
    <scope>NUCLEOTIDE SEQUENCE [LARGE SCALE GENOMIC DNA]</scope>
    <source>
        <strain evidence="5 6">HLT2-12-2</strain>
    </source>
</reference>
<evidence type="ECO:0000256" key="1">
    <source>
        <dbReference type="SAM" id="MobiDB-lite"/>
    </source>
</evidence>
<evidence type="ECO:0000259" key="4">
    <source>
        <dbReference type="Pfam" id="PF20674"/>
    </source>
</evidence>
<sequence>MLRIAAGLLGLALVASAGAGAVASASATELTAAPETTESALVPASEATPAADVPAAGEQAPAAPPATASSTPAPADDLATAAPPVEPTSVPAPVEVPTIVPTPDSTLQPTSAPPVAKILPQAQALAVAATPLTCQNGTVYTIDSDGTLLLVNTNTAAQTTIGDISSNNDLNALALTKDGQYAYAVRDTASNNGNMTVYRYTSATGVTNSFNGVQNLQEEDGTFVMGGINPATGFYYYGRVIDNRLELYGFNTTTNTSIGFVGSIAITTDSAGVARTNGDLVFSSEGIMYFVASSNTTASNSNALMRVSQQLPTAGSNATLTATLVSFLNINNQQKQFNGIAFDGGFLYLDTSGKDFYKVNPSTGAVISTSTLQNGAPVDMASCQYNNTLQVQKNIGARVVSTDQFKLTASVGTTEIGASGTTTGTSTGLQTGPGTFASSVPISGTTITIAETGPPGTALSQYTANWICKDQGDVTVASGTGTSGTFVFPQSTTSGVNVTCVITNQPLSAQVTVTKTWVNAVAGDKASFSANGNAAQGSSTALTNGNVITTTFPQGTTVNVAEVLASTNKGAYISALRCTNAAGTLVATGVLTGSFVLGASNVTCAYTNTNAAATVVVAKKWIVDGKAYDNGQQPQGISANLTLTGPGTAGASNQAWATVRSGYFAGNSVSINETTSFASPMKCTLKSSTLTPANATTTSVALPHVATLAAGANSYTITNTVDCITELTLLKFIDNRNGGSLVPGDFTLTAKPAGGTAWNVPGAMAVTDSNTESVTAGVNHTVSESSALKPAYLQLSMQRYAGTLNADGSLANPNAWVDADPTTVSVATGHHGVYRFVNASAPALTLPLTGGTGTSAYMLAGGGLLLLAIFTTGWIVFRRIKAHRP</sequence>
<feature type="transmembrane region" description="Helical" evidence="2">
    <location>
        <begin position="856"/>
        <end position="877"/>
    </location>
</feature>
<dbReference type="EMBL" id="PPXC01000004">
    <property type="protein sequence ID" value="POH74181.1"/>
    <property type="molecule type" value="Genomic_DNA"/>
</dbReference>
<keyword evidence="2" id="KW-1133">Transmembrane helix</keyword>
<feature type="compositionally biased region" description="Low complexity" evidence="1">
    <location>
        <begin position="49"/>
        <end position="83"/>
    </location>
</feature>